<proteinExistence type="predicted"/>
<dbReference type="EMBL" id="SMMG02000009">
    <property type="protein sequence ID" value="KAA3461960.1"/>
    <property type="molecule type" value="Genomic_DNA"/>
</dbReference>
<dbReference type="GO" id="GO:0003964">
    <property type="term" value="F:RNA-directed DNA polymerase activity"/>
    <property type="evidence" value="ECO:0007669"/>
    <property type="project" value="UniProtKB-KW"/>
</dbReference>
<dbReference type="AlphaFoldDB" id="A0A5B6UV36"/>
<dbReference type="PANTHER" id="PTHR33710">
    <property type="entry name" value="BNAC02G09200D PROTEIN"/>
    <property type="match status" value="1"/>
</dbReference>
<keyword evidence="1" id="KW-0695">RNA-directed DNA polymerase</keyword>
<organism evidence="1 2">
    <name type="scientific">Gossypium australe</name>
    <dbReference type="NCBI Taxonomy" id="47621"/>
    <lineage>
        <taxon>Eukaryota</taxon>
        <taxon>Viridiplantae</taxon>
        <taxon>Streptophyta</taxon>
        <taxon>Embryophyta</taxon>
        <taxon>Tracheophyta</taxon>
        <taxon>Spermatophyta</taxon>
        <taxon>Magnoliopsida</taxon>
        <taxon>eudicotyledons</taxon>
        <taxon>Gunneridae</taxon>
        <taxon>Pentapetalae</taxon>
        <taxon>rosids</taxon>
        <taxon>malvids</taxon>
        <taxon>Malvales</taxon>
        <taxon>Malvaceae</taxon>
        <taxon>Malvoideae</taxon>
        <taxon>Gossypium</taxon>
    </lineage>
</organism>
<sequence>MVFLCEMKMHANNLTHIQNLCRIGCLAVSSKGRSGGLAMMWFMGFYGHEDPNIRNRSWDILKRVGRFVREDWIDEFRDVLEELALVDIKTDRGWFTWVNNREGNDLVKGRLDRFVMSANAISNFPFIATNVIRQAKSDHDEVIMDTMGRKPREDLKDPRIFFKFDAC</sequence>
<gene>
    <name evidence="1" type="ORF">EPI10_028491</name>
</gene>
<dbReference type="PANTHER" id="PTHR33710:SF64">
    <property type="entry name" value="ENDONUCLEASE_EXONUCLEASE_PHOSPHATASE DOMAIN-CONTAINING PROTEIN"/>
    <property type="match status" value="1"/>
</dbReference>
<accession>A0A5B6UV36</accession>
<protein>
    <submittedName>
        <fullName evidence="1">Reverse transcriptase</fullName>
    </submittedName>
</protein>
<dbReference type="SUPFAM" id="SSF56219">
    <property type="entry name" value="DNase I-like"/>
    <property type="match status" value="1"/>
</dbReference>
<keyword evidence="1" id="KW-0808">Transferase</keyword>
<dbReference type="OrthoDB" id="990388at2759"/>
<evidence type="ECO:0000313" key="2">
    <source>
        <dbReference type="Proteomes" id="UP000325315"/>
    </source>
</evidence>
<comment type="caution">
    <text evidence="1">The sequence shown here is derived from an EMBL/GenBank/DDBJ whole genome shotgun (WGS) entry which is preliminary data.</text>
</comment>
<dbReference type="Gene3D" id="3.60.10.10">
    <property type="entry name" value="Endonuclease/exonuclease/phosphatase"/>
    <property type="match status" value="1"/>
</dbReference>
<reference evidence="2" key="1">
    <citation type="journal article" date="2019" name="Plant Biotechnol. J.">
        <title>Genome sequencing of the Australian wild diploid species Gossypium australe highlights disease resistance and delayed gland morphogenesis.</title>
        <authorList>
            <person name="Cai Y."/>
            <person name="Cai X."/>
            <person name="Wang Q."/>
            <person name="Wang P."/>
            <person name="Zhang Y."/>
            <person name="Cai C."/>
            <person name="Xu Y."/>
            <person name="Wang K."/>
            <person name="Zhou Z."/>
            <person name="Wang C."/>
            <person name="Geng S."/>
            <person name="Li B."/>
            <person name="Dong Q."/>
            <person name="Hou Y."/>
            <person name="Wang H."/>
            <person name="Ai P."/>
            <person name="Liu Z."/>
            <person name="Yi F."/>
            <person name="Sun M."/>
            <person name="An G."/>
            <person name="Cheng J."/>
            <person name="Zhang Y."/>
            <person name="Shi Q."/>
            <person name="Xie Y."/>
            <person name="Shi X."/>
            <person name="Chang Y."/>
            <person name="Huang F."/>
            <person name="Chen Y."/>
            <person name="Hong S."/>
            <person name="Mi L."/>
            <person name="Sun Q."/>
            <person name="Zhang L."/>
            <person name="Zhou B."/>
            <person name="Peng R."/>
            <person name="Zhang X."/>
            <person name="Liu F."/>
        </authorList>
    </citation>
    <scope>NUCLEOTIDE SEQUENCE [LARGE SCALE GENOMIC DNA]</scope>
    <source>
        <strain evidence="2">cv. PA1801</strain>
    </source>
</reference>
<dbReference type="InterPro" id="IPR036691">
    <property type="entry name" value="Endo/exonu/phosph_ase_sf"/>
</dbReference>
<dbReference type="Proteomes" id="UP000325315">
    <property type="component" value="Unassembled WGS sequence"/>
</dbReference>
<evidence type="ECO:0000313" key="1">
    <source>
        <dbReference type="EMBL" id="KAA3461960.1"/>
    </source>
</evidence>
<name>A0A5B6UV36_9ROSI</name>
<keyword evidence="1" id="KW-0548">Nucleotidyltransferase</keyword>
<keyword evidence="2" id="KW-1185">Reference proteome</keyword>